<dbReference type="PANTHER" id="PTHR42928:SF5">
    <property type="entry name" value="BLR1237 PROTEIN"/>
    <property type="match status" value="1"/>
</dbReference>
<reference evidence="3" key="1">
    <citation type="submission" date="2018-09" db="EMBL/GenBank/DDBJ databases">
        <authorList>
            <person name="Zhu H."/>
        </authorList>
    </citation>
    <scope>NUCLEOTIDE SEQUENCE [LARGE SCALE GENOMIC DNA]</scope>
    <source>
        <strain evidence="3">K1R23-30</strain>
    </source>
</reference>
<dbReference type="EMBL" id="QYUO01000002">
    <property type="protein sequence ID" value="RJF95222.1"/>
    <property type="molecule type" value="Genomic_DNA"/>
</dbReference>
<gene>
    <name evidence="2" type="ORF">D3871_17395</name>
</gene>
<dbReference type="OrthoDB" id="9125369at2"/>
<accession>A0A3A3FP44</accession>
<dbReference type="SUPFAM" id="SSF53850">
    <property type="entry name" value="Periplasmic binding protein-like II"/>
    <property type="match status" value="1"/>
</dbReference>
<sequence>MLLDVSLKPVDFVTQRVDIGARYGTESWLVIKLDIMLVPYKGAGPALNDLVGGHVDMICDQPASTTGWIQNGNIKAIALATKERLPTLKEVPTFEESGLKNLELAVWHGLYASKGTSAPVVAKLNSALQTALKDQAVVSKCDNLGAAPANLQTSEGLRVHLKSEVNRLGTALRTAGVPLQ</sequence>
<comment type="caution">
    <text evidence="2">The sequence shown here is derived from an EMBL/GenBank/DDBJ whole genome shotgun (WGS) entry which is preliminary data.</text>
</comment>
<dbReference type="PANTHER" id="PTHR42928">
    <property type="entry name" value="TRICARBOXYLATE-BINDING PROTEIN"/>
    <property type="match status" value="1"/>
</dbReference>
<proteinExistence type="inferred from homology"/>
<evidence type="ECO:0000313" key="3">
    <source>
        <dbReference type="Proteomes" id="UP000265955"/>
    </source>
</evidence>
<dbReference type="AlphaFoldDB" id="A0A3A3FP44"/>
<organism evidence="2 3">
    <name type="scientific">Noviherbaspirillum saxi</name>
    <dbReference type="NCBI Taxonomy" id="2320863"/>
    <lineage>
        <taxon>Bacteria</taxon>
        <taxon>Pseudomonadati</taxon>
        <taxon>Pseudomonadota</taxon>
        <taxon>Betaproteobacteria</taxon>
        <taxon>Burkholderiales</taxon>
        <taxon>Oxalobacteraceae</taxon>
        <taxon>Noviherbaspirillum</taxon>
    </lineage>
</organism>
<dbReference type="Gene3D" id="3.40.190.10">
    <property type="entry name" value="Periplasmic binding protein-like II"/>
    <property type="match status" value="1"/>
</dbReference>
<comment type="similarity">
    <text evidence="1">Belongs to the UPF0065 (bug) family.</text>
</comment>
<dbReference type="Proteomes" id="UP000265955">
    <property type="component" value="Unassembled WGS sequence"/>
</dbReference>
<evidence type="ECO:0000256" key="1">
    <source>
        <dbReference type="ARBA" id="ARBA00006987"/>
    </source>
</evidence>
<evidence type="ECO:0000313" key="2">
    <source>
        <dbReference type="EMBL" id="RJF95222.1"/>
    </source>
</evidence>
<dbReference type="InterPro" id="IPR042100">
    <property type="entry name" value="Bug_dom1"/>
</dbReference>
<dbReference type="InterPro" id="IPR005064">
    <property type="entry name" value="BUG"/>
</dbReference>
<evidence type="ECO:0008006" key="4">
    <source>
        <dbReference type="Google" id="ProtNLM"/>
    </source>
</evidence>
<protein>
    <recommendedName>
        <fullName evidence="4">Tripartite tricarboxylate transporter family receptor</fullName>
    </recommendedName>
</protein>
<dbReference type="RefSeq" id="WP_119770373.1">
    <property type="nucleotide sequence ID" value="NZ_QYUO01000002.1"/>
</dbReference>
<name>A0A3A3FP44_9BURK</name>
<dbReference type="Pfam" id="PF03401">
    <property type="entry name" value="TctC"/>
    <property type="match status" value="1"/>
</dbReference>
<keyword evidence="3" id="KW-1185">Reference proteome</keyword>
<dbReference type="Gene3D" id="3.40.190.150">
    <property type="entry name" value="Bordetella uptake gene, domain 1"/>
    <property type="match status" value="1"/>
</dbReference>